<dbReference type="HOGENOM" id="CLU_2452644_0_0_5"/>
<dbReference type="KEGG" id="rpe:RPE_2922"/>
<sequence length="89" mass="9907">MGRAARTGAFRRWRLIVEMILQIAADAEVAAIMHWRSSYLVRLVHTINSATEPAVRRAAIRMHAMETEAILDDLAKGHFHTAAGAKIDV</sequence>
<dbReference type="AlphaFoldDB" id="Q07MH5"/>
<evidence type="ECO:0000313" key="1">
    <source>
        <dbReference type="EMBL" id="ABJ06859.1"/>
    </source>
</evidence>
<organism evidence="1">
    <name type="scientific">Rhodopseudomonas palustris (strain BisA53)</name>
    <dbReference type="NCBI Taxonomy" id="316055"/>
    <lineage>
        <taxon>Bacteria</taxon>
        <taxon>Pseudomonadati</taxon>
        <taxon>Pseudomonadota</taxon>
        <taxon>Alphaproteobacteria</taxon>
        <taxon>Hyphomicrobiales</taxon>
        <taxon>Nitrobacteraceae</taxon>
        <taxon>Rhodopseudomonas</taxon>
    </lineage>
</organism>
<reference evidence="1" key="1">
    <citation type="submission" date="2006-09" db="EMBL/GenBank/DDBJ databases">
        <title>Complete sequence of Rhodopseudomonas palustris BisA53.</title>
        <authorList>
            <consortium name="US DOE Joint Genome Institute"/>
            <person name="Copeland A."/>
            <person name="Lucas S."/>
            <person name="Lapidus A."/>
            <person name="Barry K."/>
            <person name="Detter J.C."/>
            <person name="Glavina del Rio T."/>
            <person name="Hammon N."/>
            <person name="Israni S."/>
            <person name="Dalin E."/>
            <person name="Tice H."/>
            <person name="Pitluck S."/>
            <person name="Chain P."/>
            <person name="Malfatti S."/>
            <person name="Shin M."/>
            <person name="Vergez L."/>
            <person name="Schmutz J."/>
            <person name="Larimer F."/>
            <person name="Land M."/>
            <person name="Hauser L."/>
            <person name="Pelletier D.A."/>
            <person name="Kyrpides N."/>
            <person name="Kim E."/>
            <person name="Harwood C.S."/>
            <person name="Oda Y."/>
            <person name="Richardson P."/>
        </authorList>
    </citation>
    <scope>NUCLEOTIDE SEQUENCE [LARGE SCALE GENOMIC DNA]</scope>
    <source>
        <strain evidence="1">BisA53</strain>
    </source>
</reference>
<proteinExistence type="predicted"/>
<name>Q07MH5_RHOP5</name>
<dbReference type="EMBL" id="CP000463">
    <property type="protein sequence ID" value="ABJ06859.1"/>
    <property type="molecule type" value="Genomic_DNA"/>
</dbReference>
<gene>
    <name evidence="1" type="ordered locus">RPE_2922</name>
</gene>
<accession>Q07MH5</accession>
<protein>
    <submittedName>
        <fullName evidence="1">Uncharacterized protein</fullName>
    </submittedName>
</protein>